<feature type="compositionally biased region" description="Polar residues" evidence="1">
    <location>
        <begin position="549"/>
        <end position="560"/>
    </location>
</feature>
<feature type="compositionally biased region" description="Polar residues" evidence="1">
    <location>
        <begin position="271"/>
        <end position="280"/>
    </location>
</feature>
<feature type="region of interest" description="Disordered" evidence="1">
    <location>
        <begin position="655"/>
        <end position="700"/>
    </location>
</feature>
<feature type="compositionally biased region" description="Basic and acidic residues" evidence="1">
    <location>
        <begin position="601"/>
        <end position="611"/>
    </location>
</feature>
<feature type="compositionally biased region" description="Polar residues" evidence="1">
    <location>
        <begin position="504"/>
        <end position="514"/>
    </location>
</feature>
<feature type="region of interest" description="Disordered" evidence="1">
    <location>
        <begin position="108"/>
        <end position="283"/>
    </location>
</feature>
<evidence type="ECO:0000313" key="2">
    <source>
        <dbReference type="EMBL" id="KAK7090887.1"/>
    </source>
</evidence>
<feature type="compositionally biased region" description="Basic and acidic residues" evidence="1">
    <location>
        <begin position="242"/>
        <end position="265"/>
    </location>
</feature>
<feature type="compositionally biased region" description="Polar residues" evidence="1">
    <location>
        <begin position="162"/>
        <end position="175"/>
    </location>
</feature>
<feature type="compositionally biased region" description="Polar residues" evidence="1">
    <location>
        <begin position="357"/>
        <end position="371"/>
    </location>
</feature>
<accession>A0AAN9G136</accession>
<feature type="compositionally biased region" description="Pro residues" evidence="1">
    <location>
        <begin position="1"/>
        <end position="11"/>
    </location>
</feature>
<feature type="compositionally biased region" description="Low complexity" evidence="1">
    <location>
        <begin position="1009"/>
        <end position="1025"/>
    </location>
</feature>
<feature type="compositionally biased region" description="Polar residues" evidence="1">
    <location>
        <begin position="324"/>
        <end position="350"/>
    </location>
</feature>
<feature type="compositionally biased region" description="Polar residues" evidence="1">
    <location>
        <begin position="117"/>
        <end position="136"/>
    </location>
</feature>
<feature type="region of interest" description="Disordered" evidence="1">
    <location>
        <begin position="306"/>
        <end position="378"/>
    </location>
</feature>
<feature type="compositionally biased region" description="Polar residues" evidence="1">
    <location>
        <begin position="1402"/>
        <end position="1421"/>
    </location>
</feature>
<feature type="region of interest" description="Disordered" evidence="1">
    <location>
        <begin position="928"/>
        <end position="975"/>
    </location>
</feature>
<feature type="region of interest" description="Disordered" evidence="1">
    <location>
        <begin position="1"/>
        <end position="35"/>
    </location>
</feature>
<feature type="compositionally biased region" description="Polar residues" evidence="1">
    <location>
        <begin position="673"/>
        <end position="700"/>
    </location>
</feature>
<organism evidence="2 3">
    <name type="scientific">Littorina saxatilis</name>
    <dbReference type="NCBI Taxonomy" id="31220"/>
    <lineage>
        <taxon>Eukaryota</taxon>
        <taxon>Metazoa</taxon>
        <taxon>Spiralia</taxon>
        <taxon>Lophotrochozoa</taxon>
        <taxon>Mollusca</taxon>
        <taxon>Gastropoda</taxon>
        <taxon>Caenogastropoda</taxon>
        <taxon>Littorinimorpha</taxon>
        <taxon>Littorinoidea</taxon>
        <taxon>Littorinidae</taxon>
        <taxon>Littorina</taxon>
    </lineage>
</organism>
<feature type="region of interest" description="Disordered" evidence="1">
    <location>
        <begin position="989"/>
        <end position="1029"/>
    </location>
</feature>
<feature type="compositionally biased region" description="Low complexity" evidence="1">
    <location>
        <begin position="219"/>
        <end position="230"/>
    </location>
</feature>
<feature type="compositionally biased region" description="Basic and acidic residues" evidence="1">
    <location>
        <begin position="516"/>
        <end position="530"/>
    </location>
</feature>
<feature type="compositionally biased region" description="Polar residues" evidence="1">
    <location>
        <begin position="655"/>
        <end position="665"/>
    </location>
</feature>
<feature type="compositionally biased region" description="Basic and acidic residues" evidence="1">
    <location>
        <begin position="492"/>
        <end position="503"/>
    </location>
</feature>
<feature type="compositionally biased region" description="Polar residues" evidence="1">
    <location>
        <begin position="625"/>
        <end position="643"/>
    </location>
</feature>
<feature type="compositionally biased region" description="Polar residues" evidence="1">
    <location>
        <begin position="935"/>
        <end position="975"/>
    </location>
</feature>
<feature type="region of interest" description="Disordered" evidence="1">
    <location>
        <begin position="463"/>
        <end position="643"/>
    </location>
</feature>
<evidence type="ECO:0000256" key="1">
    <source>
        <dbReference type="SAM" id="MobiDB-lite"/>
    </source>
</evidence>
<sequence length="1446" mass="156971">MNKRPAPPWDPFQPGLQVKRPRHNNPPSPPPMGGDNKLSGCFDLSLKVYVSGFYIQGMMCQFAQSLAPTLRQKGPRLIQELEEGCSRFVSTFMFREWENGKIPLLKPSVIPPEEAPASQQAFPTQRSGNSGNQAGTNRKRSLVPSVLQEEAAASEQEHQTQRSGNSGNQDTNNPKRSVLPPVQQKEAPVSEQVNPNPQTLRSGNSVTQGEEHLKSASLPPVQQEEAPVPERLNPNPQTQHSGEQKESENRGQLRRSSEREGEDSHVAGQSDCPNDTQPNRSPCAYTETHALLNRVAKTQDAPVAKLNDRENDEGPNPSADAVDQNISGTKCQSHGQSNRSSADAGTQTVPSLECQETRNPTSTNDSGNAEEQNAEDCQDESDCVTINIKLIDYKPQDDVKEEARHGDCALTHCQRCGSDVTDSESTKSTPCCAKQAKQTVEKFTQTIKNAKGYCEGCRKLEKETDHSESGHPNVDLCPQFKSENETPAVTRQRGENIEKDGSRNQEVMSIQQSPESEEKTKEDVPPKVDKPSVGQQSSQSVEKTKERGPSQNEKSSTPTLRSEGDSETGAPAHTIDQTTQAEPHTLQVEMSGRNPPLRTGNDGEKTEEGCEKQQASFIQKPEAQFSRTSSQTANPPMTSNAPFRESQIQKGNLELPTNTPMQAQSYGIPYSHPNRNSEQAGNQQTHQYDNAKSLNTGNPQASLATTETFSRLVTGLAQAFISGAQSGVGAPWLFGNPQQLLGTSPRMPFAGNVAQMIAGRFCGNQSQTTRGRGQGSVPQRRICGNGPAVTARNTAQSEHAQSCGYPSQPWRCHGSRPTQFAQVSGNFVQRGNLMSTAEEQAHMMSMQKCQAVTPGTNVIDANTAFASFQTSGLQMRAGLDGNGVYQSTPSCPSMWHADVESPLNAHRAGQPSVSSGQLDYASSITQTPAERPPVQSLQSDITSQSLQTNPDQLKQTPAKQERTSGQPHTTSDQLRTTVRQIQKTVEKLCQKQAKSQSKTKLSRKDRGESVVSESDSASSAEPEVSTKVSSSVAKPVACFAVSQAKKWIPIKLKGNTNDCEKDQPNDRQPIQDSAGVTVGSASTSCPSAETDVRISAHDLNLSHKTSSISCKQSNTADNPFQKTDAMTVAGTVQKSPTPMARELQTKDTQKDTLKILDKTTKATTMTTTAQEPPFGMTKELLTLGHCSNQAYLNSIPVECIPLPLPKKADKREQQTETEHKSPAVINRRTMTVSPRLVNRRVMTDRPAMMDSGTVTEPVIQKAVSTLTERIPMRDSSTLTRSLRSIITRSAQTEAVILAEAATSTLEAPHYVTADRATMTERTEDNQEVKTTTPAARKTQNVATQLSEPPLLNEIETLSKPDAELVTSLPPDMTNSHGHVTTAMPELFILPPVKRTVLTCVPSGSESSANTGGYTSLTSNSAEGEEGTVRITVRVRVGKNLLAKPSM</sequence>
<dbReference type="Proteomes" id="UP001374579">
    <property type="component" value="Unassembled WGS sequence"/>
</dbReference>
<keyword evidence="3" id="KW-1185">Reference proteome</keyword>
<feature type="region of interest" description="Disordered" evidence="1">
    <location>
        <begin position="1402"/>
        <end position="1425"/>
    </location>
</feature>
<dbReference type="EMBL" id="JBAMIC010000024">
    <property type="protein sequence ID" value="KAK7090887.1"/>
    <property type="molecule type" value="Genomic_DNA"/>
</dbReference>
<name>A0AAN9G136_9CAEN</name>
<gene>
    <name evidence="2" type="ORF">V1264_010627</name>
</gene>
<reference evidence="2 3" key="1">
    <citation type="submission" date="2024-02" db="EMBL/GenBank/DDBJ databases">
        <title>Chromosome-scale genome assembly of the rough periwinkle Littorina saxatilis.</title>
        <authorList>
            <person name="De Jode A."/>
            <person name="Faria R."/>
            <person name="Formenti G."/>
            <person name="Sims Y."/>
            <person name="Smith T.P."/>
            <person name="Tracey A."/>
            <person name="Wood J.M.D."/>
            <person name="Zagrodzka Z.B."/>
            <person name="Johannesson K."/>
            <person name="Butlin R.K."/>
            <person name="Leder E.H."/>
        </authorList>
    </citation>
    <scope>NUCLEOTIDE SEQUENCE [LARGE SCALE GENOMIC DNA]</scope>
    <source>
        <strain evidence="2">Snail1</strain>
        <tissue evidence="2">Muscle</tissue>
    </source>
</reference>
<comment type="caution">
    <text evidence="2">The sequence shown here is derived from an EMBL/GenBank/DDBJ whole genome shotgun (WGS) entry which is preliminary data.</text>
</comment>
<proteinExistence type="predicted"/>
<protein>
    <submittedName>
        <fullName evidence="2">Uncharacterized protein</fullName>
    </submittedName>
</protein>
<feature type="region of interest" description="Disordered" evidence="1">
    <location>
        <begin position="1055"/>
        <end position="1084"/>
    </location>
</feature>
<feature type="compositionally biased region" description="Polar residues" evidence="1">
    <location>
        <begin position="191"/>
        <end position="208"/>
    </location>
</feature>
<evidence type="ECO:0000313" key="3">
    <source>
        <dbReference type="Proteomes" id="UP001374579"/>
    </source>
</evidence>